<keyword evidence="3" id="KW-1185">Reference proteome</keyword>
<protein>
    <submittedName>
        <fullName evidence="2">Uncharacterized protein</fullName>
    </submittedName>
</protein>
<evidence type="ECO:0000313" key="2">
    <source>
        <dbReference type="EMBL" id="VDP69551.1"/>
    </source>
</evidence>
<name>A0A3P8FIV0_9TREM</name>
<accession>A0A3P8FIV0</accession>
<feature type="region of interest" description="Disordered" evidence="1">
    <location>
        <begin position="347"/>
        <end position="367"/>
    </location>
</feature>
<sequence>MFSCRYFDSLKYEVNASLLPYVSITNSEQLNFTLWPDNQLTAEWSSQLDYNITLNRLPSFIHESTYDETIKNMFTNLSHSIKKYFTLHQITVSSAKTIISNFTTNNTNNNDHNSEKLSTVYGIGLSLPHYSHIIPINDQNDNYNNVKLQPQFDKIRIITLAGLNSKELISTEIAIRLLLTCPSIHLLQLGWCVNYYWFIGRTWCLIEGEIEHDLSQYGRLTEHVKRQIGRYFSDGMRIRSGVHYKDAKRVEAALFRSIELHLRYQPISAIENGPEKRTKFTCSGCGVSFTESQVAYAHVNDELRAFLPEFMRARSCPWSLSTREEWVWTVPDLPIKSLPLKSSTATISSTESENHRINASESHTPTILNDRVHKTEQPDHNSSQTLRAGAMTTTPAATVIVNNCISNYNNSSRIDSSECITIPTISPCSLTTVSGFLPVPIMSIHPGSTLSFTRPTLEFTSQTIQPSQSIIPISCIFTTKPLS</sequence>
<organism evidence="2 3">
    <name type="scientific">Schistosoma mattheei</name>
    <dbReference type="NCBI Taxonomy" id="31246"/>
    <lineage>
        <taxon>Eukaryota</taxon>
        <taxon>Metazoa</taxon>
        <taxon>Spiralia</taxon>
        <taxon>Lophotrochozoa</taxon>
        <taxon>Platyhelminthes</taxon>
        <taxon>Trematoda</taxon>
        <taxon>Digenea</taxon>
        <taxon>Strigeidida</taxon>
        <taxon>Schistosomatoidea</taxon>
        <taxon>Schistosomatidae</taxon>
        <taxon>Schistosoma</taxon>
    </lineage>
</organism>
<dbReference type="EMBL" id="UZAL01036322">
    <property type="protein sequence ID" value="VDP69551.1"/>
    <property type="molecule type" value="Genomic_DNA"/>
</dbReference>
<evidence type="ECO:0000313" key="3">
    <source>
        <dbReference type="Proteomes" id="UP000269396"/>
    </source>
</evidence>
<dbReference type="Proteomes" id="UP000269396">
    <property type="component" value="Unassembled WGS sequence"/>
</dbReference>
<reference evidence="2 3" key="1">
    <citation type="submission" date="2018-11" db="EMBL/GenBank/DDBJ databases">
        <authorList>
            <consortium name="Pathogen Informatics"/>
        </authorList>
    </citation>
    <scope>NUCLEOTIDE SEQUENCE [LARGE SCALE GENOMIC DNA]</scope>
    <source>
        <strain>Denwood</strain>
        <strain evidence="3">Zambia</strain>
    </source>
</reference>
<evidence type="ECO:0000256" key="1">
    <source>
        <dbReference type="SAM" id="MobiDB-lite"/>
    </source>
</evidence>
<dbReference type="AlphaFoldDB" id="A0A3P8FIV0"/>
<gene>
    <name evidence="2" type="ORF">SMTD_LOCUS15804</name>
</gene>
<proteinExistence type="predicted"/>